<dbReference type="AlphaFoldDB" id="A0AAV5FNM0"/>
<reference evidence="1" key="2">
    <citation type="submission" date="2021-12" db="EMBL/GenBank/DDBJ databases">
        <title>Resequencing data analysis of finger millet.</title>
        <authorList>
            <person name="Hatakeyama M."/>
            <person name="Aluri S."/>
            <person name="Balachadran M.T."/>
            <person name="Sivarajan S.R."/>
            <person name="Poveda L."/>
            <person name="Shimizu-Inatsugi R."/>
            <person name="Schlapbach R."/>
            <person name="Sreeman S.M."/>
            <person name="Shimizu K.K."/>
        </authorList>
    </citation>
    <scope>NUCLEOTIDE SEQUENCE</scope>
</reference>
<organism evidence="1 2">
    <name type="scientific">Eleusine coracana subsp. coracana</name>
    <dbReference type="NCBI Taxonomy" id="191504"/>
    <lineage>
        <taxon>Eukaryota</taxon>
        <taxon>Viridiplantae</taxon>
        <taxon>Streptophyta</taxon>
        <taxon>Embryophyta</taxon>
        <taxon>Tracheophyta</taxon>
        <taxon>Spermatophyta</taxon>
        <taxon>Magnoliopsida</taxon>
        <taxon>Liliopsida</taxon>
        <taxon>Poales</taxon>
        <taxon>Poaceae</taxon>
        <taxon>PACMAD clade</taxon>
        <taxon>Chloridoideae</taxon>
        <taxon>Cynodonteae</taxon>
        <taxon>Eleusininae</taxon>
        <taxon>Eleusine</taxon>
    </lineage>
</organism>
<protein>
    <submittedName>
        <fullName evidence="1">Uncharacterized protein</fullName>
    </submittedName>
</protein>
<accession>A0AAV5FNM0</accession>
<dbReference type="Proteomes" id="UP001054889">
    <property type="component" value="Unassembled WGS sequence"/>
</dbReference>
<evidence type="ECO:0000313" key="2">
    <source>
        <dbReference type="Proteomes" id="UP001054889"/>
    </source>
</evidence>
<dbReference type="EMBL" id="BQKI01000090">
    <property type="protein sequence ID" value="GJN36542.1"/>
    <property type="molecule type" value="Genomic_DNA"/>
</dbReference>
<evidence type="ECO:0000313" key="1">
    <source>
        <dbReference type="EMBL" id="GJN36542.1"/>
    </source>
</evidence>
<sequence>MSCTAAYNKFLDLLTKALVSNLCPFPLTTIKEASKADYLRMFSTFQPYHSSVAVWDDDDMADSEDIVVEVVQNWHLEGKLSGISLHKSLKDTDSLHGLLECRSTFVRTTQDWFEYMTCSQL</sequence>
<name>A0AAV5FNM0_ELECO</name>
<comment type="caution">
    <text evidence="1">The sequence shown here is derived from an EMBL/GenBank/DDBJ whole genome shotgun (WGS) entry which is preliminary data.</text>
</comment>
<proteinExistence type="predicted"/>
<keyword evidence="2" id="KW-1185">Reference proteome</keyword>
<reference evidence="1" key="1">
    <citation type="journal article" date="2018" name="DNA Res.">
        <title>Multiple hybrid de novo genome assembly of finger millet, an orphan allotetraploid crop.</title>
        <authorList>
            <person name="Hatakeyama M."/>
            <person name="Aluri S."/>
            <person name="Balachadran M.T."/>
            <person name="Sivarajan S.R."/>
            <person name="Patrignani A."/>
            <person name="Gruter S."/>
            <person name="Poveda L."/>
            <person name="Shimizu-Inatsugi R."/>
            <person name="Baeten J."/>
            <person name="Francoijs K.J."/>
            <person name="Nataraja K.N."/>
            <person name="Reddy Y.A.N."/>
            <person name="Phadnis S."/>
            <person name="Ravikumar R.L."/>
            <person name="Schlapbach R."/>
            <person name="Sreeman S.M."/>
            <person name="Shimizu K.K."/>
        </authorList>
    </citation>
    <scope>NUCLEOTIDE SEQUENCE</scope>
</reference>
<gene>
    <name evidence="1" type="primary">gb25413</name>
    <name evidence="1" type="ORF">PR202_gb25413</name>
</gene>